<dbReference type="GO" id="GO:0047465">
    <property type="term" value="F:N-acylglucosamine-6-phosphate 2-epimerase activity"/>
    <property type="evidence" value="ECO:0007669"/>
    <property type="project" value="UniProtKB-EC"/>
</dbReference>
<dbReference type="PANTHER" id="PTHR36204">
    <property type="entry name" value="N-ACETYLMANNOSAMINE-6-PHOSPHATE 2-EPIMERASE-RELATED"/>
    <property type="match status" value="1"/>
</dbReference>
<reference evidence="8 9" key="2">
    <citation type="journal article" date="2010" name="Stand. Genomic Sci.">
        <title>Complete genome sequence of Xylanimonas cellulosilytica type strain (XIL07).</title>
        <authorList>
            <person name="Foster B."/>
            <person name="Pukall R."/>
            <person name="Abt B."/>
            <person name="Nolan M."/>
            <person name="Glavina Del Rio T."/>
            <person name="Chen F."/>
            <person name="Lucas S."/>
            <person name="Tice H."/>
            <person name="Pitluck S."/>
            <person name="Cheng J.-F."/>
            <person name="Chertkov O."/>
            <person name="Brettin T."/>
            <person name="Han C."/>
            <person name="Detter J.C."/>
            <person name="Bruce D."/>
            <person name="Goodwin L."/>
            <person name="Ivanova N."/>
            <person name="Mavromatis K."/>
            <person name="Pati A."/>
            <person name="Mikhailova N."/>
            <person name="Chen A."/>
            <person name="Palaniappan K."/>
            <person name="Land M."/>
            <person name="Hauser L."/>
            <person name="Chang Y.-J."/>
            <person name="Jeffries C.D."/>
            <person name="Chain P."/>
            <person name="Rohde M."/>
            <person name="Goeker M."/>
            <person name="Bristow J."/>
            <person name="Eisen J.A."/>
            <person name="Markowitz V."/>
            <person name="Hugenholtz P."/>
            <person name="Kyrpides N.C."/>
            <person name="Klenk H.-P."/>
            <person name="Lapidus A."/>
        </authorList>
    </citation>
    <scope>NUCLEOTIDE SEQUENCE [LARGE SCALE GENOMIC DNA]</scope>
    <source>
        <strain evidence="9">DSM 15894 / CECT 5975 / LMG 20990 / XIL07</strain>
    </source>
</reference>
<dbReference type="InterPro" id="IPR011060">
    <property type="entry name" value="RibuloseP-bd_barrel"/>
</dbReference>
<evidence type="ECO:0000256" key="6">
    <source>
        <dbReference type="ARBA" id="ARBA00023235"/>
    </source>
</evidence>
<dbReference type="NCBIfam" id="NF002231">
    <property type="entry name" value="PRK01130.1"/>
    <property type="match status" value="1"/>
</dbReference>
<dbReference type="InterPro" id="IPR007260">
    <property type="entry name" value="NanE"/>
</dbReference>
<dbReference type="Pfam" id="PF04131">
    <property type="entry name" value="NanE"/>
    <property type="match status" value="1"/>
</dbReference>
<dbReference type="GO" id="GO:0005829">
    <property type="term" value="C:cytosol"/>
    <property type="evidence" value="ECO:0007669"/>
    <property type="project" value="TreeGrafter"/>
</dbReference>
<evidence type="ECO:0000256" key="1">
    <source>
        <dbReference type="ARBA" id="ARBA00000056"/>
    </source>
</evidence>
<dbReference type="InterPro" id="IPR013785">
    <property type="entry name" value="Aldolase_TIM"/>
</dbReference>
<comment type="function">
    <text evidence="2">Converts N-acetylmannosamine-6-phosphate (ManNAc-6-P) to N-acetylglucosamine-6-phosphate (GlcNAc-6-P).</text>
</comment>
<dbReference type="GO" id="GO:0006053">
    <property type="term" value="P:N-acetylmannosamine catabolic process"/>
    <property type="evidence" value="ECO:0007669"/>
    <property type="project" value="TreeGrafter"/>
</dbReference>
<comment type="pathway">
    <text evidence="3">Amino-sugar metabolism; N-acetylneuraminate degradation; D-fructose 6-phosphate from N-acetylneuraminate: step 3/5.</text>
</comment>
<dbReference type="PANTHER" id="PTHR36204:SF1">
    <property type="entry name" value="N-ACETYLMANNOSAMINE-6-PHOSPHATE 2-EPIMERASE-RELATED"/>
    <property type="match status" value="1"/>
</dbReference>
<sequence>MRPEPRTRVDVVALLARGIVVSAQTHRSGGPLDDAATLVRLALAAGDGGASAFRVASAHVVELLRSQTALPIIGITKHDVPGYDVYITPTLADATALIDAGADMVAAQAAPDGRPAETFEEIARACHDRGVPVLADCATADEAFQAVDAGADVVATTMAGYTHGTRHVVPPALDLAARLARELPVPVIVEGGVWDREAVAAAFEAGAHAVVVGSAVTDPERITRRLVEAVPALENTPTHR</sequence>
<dbReference type="Proteomes" id="UP000002255">
    <property type="component" value="Chromosome"/>
</dbReference>
<dbReference type="SUPFAM" id="SSF51366">
    <property type="entry name" value="Ribulose-phoshate binding barrel"/>
    <property type="match status" value="1"/>
</dbReference>
<comment type="similarity">
    <text evidence="4">Belongs to the NanE family.</text>
</comment>
<keyword evidence="7" id="KW-0119">Carbohydrate metabolism</keyword>
<dbReference type="AlphaFoldDB" id="D1BUC8"/>
<dbReference type="STRING" id="446471.Xcel_2123"/>
<keyword evidence="9" id="KW-1185">Reference proteome</keyword>
<dbReference type="HOGENOM" id="CLU_086300_1_0_11"/>
<dbReference type="EMBL" id="CP001821">
    <property type="protein sequence ID" value="ACZ31141.1"/>
    <property type="molecule type" value="Genomic_DNA"/>
</dbReference>
<organism evidence="8 9">
    <name type="scientific">Xylanimonas cellulosilytica (strain DSM 15894 / JCM 12276 / CECT 5975 / KCTC 9989 / LMG 20990 / NBRC 107835 / XIL07)</name>
    <dbReference type="NCBI Taxonomy" id="446471"/>
    <lineage>
        <taxon>Bacteria</taxon>
        <taxon>Bacillati</taxon>
        <taxon>Actinomycetota</taxon>
        <taxon>Actinomycetes</taxon>
        <taxon>Micrococcales</taxon>
        <taxon>Promicromonosporaceae</taxon>
        <taxon>Xylanimonas</taxon>
    </lineage>
</organism>
<evidence type="ECO:0000313" key="9">
    <source>
        <dbReference type="Proteomes" id="UP000002255"/>
    </source>
</evidence>
<accession>D1BUC8</accession>
<evidence type="ECO:0000256" key="2">
    <source>
        <dbReference type="ARBA" id="ARBA00002147"/>
    </source>
</evidence>
<proteinExistence type="inferred from homology"/>
<dbReference type="GO" id="GO:0019262">
    <property type="term" value="P:N-acetylneuraminate catabolic process"/>
    <property type="evidence" value="ECO:0007669"/>
    <property type="project" value="UniProtKB-UniPathway"/>
</dbReference>
<evidence type="ECO:0000256" key="4">
    <source>
        <dbReference type="ARBA" id="ARBA00007439"/>
    </source>
</evidence>
<dbReference type="UniPathway" id="UPA00629">
    <property type="reaction ID" value="UER00682"/>
</dbReference>
<evidence type="ECO:0000313" key="8">
    <source>
        <dbReference type="EMBL" id="ACZ31141.1"/>
    </source>
</evidence>
<dbReference type="EC" id="5.1.3.9" evidence="5"/>
<name>D1BUC8_XYLCX</name>
<dbReference type="KEGG" id="xce:Xcel_2123"/>
<protein>
    <recommendedName>
        <fullName evidence="5">N-acylglucosamine-6-phosphate 2-epimerase</fullName>
        <ecNumber evidence="5">5.1.3.9</ecNumber>
    </recommendedName>
</protein>
<evidence type="ECO:0000256" key="3">
    <source>
        <dbReference type="ARBA" id="ARBA00005081"/>
    </source>
</evidence>
<reference evidence="9" key="1">
    <citation type="submission" date="2009-11" db="EMBL/GenBank/DDBJ databases">
        <title>The complete chromosome of Xylanimonas cellulosilytica DSM 15894.</title>
        <authorList>
            <consortium name="US DOE Joint Genome Institute (JGI-PGF)"/>
            <person name="Lucas S."/>
            <person name="Copeland A."/>
            <person name="Lapidus A."/>
            <person name="Glavina del Rio T."/>
            <person name="Dalin E."/>
            <person name="Tice H."/>
            <person name="Bruce D."/>
            <person name="Goodwin L."/>
            <person name="Pitluck S."/>
            <person name="Kyrpides N."/>
            <person name="Mavromatis K."/>
            <person name="Ivanova N."/>
            <person name="Mikhailova N."/>
            <person name="Foster B."/>
            <person name="Clum A."/>
            <person name="Brettin T."/>
            <person name="Detter J.C."/>
            <person name="Han C."/>
            <person name="Larimer F."/>
            <person name="Land M."/>
            <person name="Hauser L."/>
            <person name="Markowitz V."/>
            <person name="Cheng J.F."/>
            <person name="Hugenholtz P."/>
            <person name="Woyke T."/>
            <person name="Wu D."/>
            <person name="Gehrich-Schroeter G."/>
            <person name="Schneider S."/>
            <person name="Pukall S.R."/>
            <person name="Klenk H.P."/>
            <person name="Eisen J.A."/>
        </authorList>
    </citation>
    <scope>NUCLEOTIDE SEQUENCE [LARGE SCALE GENOMIC DNA]</scope>
    <source>
        <strain evidence="9">DSM 15894 / CECT 5975 / LMG 20990 / XIL07</strain>
    </source>
</reference>
<gene>
    <name evidence="8" type="ordered locus">Xcel_2123</name>
</gene>
<dbReference type="Gene3D" id="3.20.20.70">
    <property type="entry name" value="Aldolase class I"/>
    <property type="match status" value="1"/>
</dbReference>
<evidence type="ECO:0000256" key="7">
    <source>
        <dbReference type="ARBA" id="ARBA00023277"/>
    </source>
</evidence>
<comment type="catalytic activity">
    <reaction evidence="1">
        <text>an N-acyl-D-glucosamine 6-phosphate = an N-acyl-D-mannosamine 6-phosphate</text>
        <dbReference type="Rhea" id="RHEA:23932"/>
        <dbReference type="ChEBI" id="CHEBI:57599"/>
        <dbReference type="ChEBI" id="CHEBI:57666"/>
        <dbReference type="EC" id="5.1.3.9"/>
    </reaction>
</comment>
<evidence type="ECO:0000256" key="5">
    <source>
        <dbReference type="ARBA" id="ARBA00013180"/>
    </source>
</evidence>
<keyword evidence="6 8" id="KW-0413">Isomerase</keyword>
<dbReference type="eggNOG" id="COG3010">
    <property type="taxonomic scope" value="Bacteria"/>
</dbReference>